<keyword evidence="2" id="KW-1185">Reference proteome</keyword>
<dbReference type="EMBL" id="BQXS01011569">
    <property type="protein sequence ID" value="GKT14186.1"/>
    <property type="molecule type" value="Genomic_DNA"/>
</dbReference>
<evidence type="ECO:0000313" key="1">
    <source>
        <dbReference type="EMBL" id="GKT14186.1"/>
    </source>
</evidence>
<sequence>MITIEPDCSCSIKHPFKDQISFHRDSPSYQPIDTSELGDSSYITQSPTDSYSEISSFSPSFSLDDSHYSSSCKTSPNIPQGSISFGSFDFQSLSGLIDRSQTSSEFCPLKQQVFHGYITNKFRGLTSSVMSAFVAEDRIGSRVAEFKRPRVVPTNSQELVLTWYIHFYTYNCSLLALIRYLFPQLPHESNQEYQRRIIGCEKKQKSLFYGWKYRGLPRSLRHFAQAYALSIGLHPRNVSDLCEGSMTRKGTSK</sequence>
<name>A0ABQ5JRD7_9EUKA</name>
<accession>A0ABQ5JRD7</accession>
<evidence type="ECO:0000313" key="2">
    <source>
        <dbReference type="Proteomes" id="UP001057375"/>
    </source>
</evidence>
<protein>
    <submittedName>
        <fullName evidence="1">Uncharacterized protein</fullName>
    </submittedName>
</protein>
<reference evidence="1" key="1">
    <citation type="submission" date="2022-03" db="EMBL/GenBank/DDBJ databases">
        <title>Draft genome sequence of Aduncisulcus paluster, a free-living microaerophilic Fornicata.</title>
        <authorList>
            <person name="Yuyama I."/>
            <person name="Kume K."/>
            <person name="Tamura T."/>
            <person name="Inagaki Y."/>
            <person name="Hashimoto T."/>
        </authorList>
    </citation>
    <scope>NUCLEOTIDE SEQUENCE</scope>
    <source>
        <strain evidence="1">NY0171</strain>
    </source>
</reference>
<proteinExistence type="predicted"/>
<gene>
    <name evidence="1" type="ORF">ADUPG1_010434</name>
</gene>
<organism evidence="1 2">
    <name type="scientific">Aduncisulcus paluster</name>
    <dbReference type="NCBI Taxonomy" id="2918883"/>
    <lineage>
        <taxon>Eukaryota</taxon>
        <taxon>Metamonada</taxon>
        <taxon>Carpediemonas-like organisms</taxon>
        <taxon>Aduncisulcus</taxon>
    </lineage>
</organism>
<dbReference type="Proteomes" id="UP001057375">
    <property type="component" value="Unassembled WGS sequence"/>
</dbReference>
<comment type="caution">
    <text evidence="1">The sequence shown here is derived from an EMBL/GenBank/DDBJ whole genome shotgun (WGS) entry which is preliminary data.</text>
</comment>